<feature type="transmembrane region" description="Helical" evidence="1">
    <location>
        <begin position="367"/>
        <end position="390"/>
    </location>
</feature>
<keyword evidence="1" id="KW-0472">Membrane</keyword>
<sequence length="466" mass="50986">MWGLFTLLFTGACLLSFLDWRKTMGAVLLIGFTQDIFRKLIAGEPRVFIVMVGAVFAVGLTSLLVRKGRTALTEPFLRWTVGIRTPLILFLILLVLQFFHSFFRYGNPTVSLIGLLSYGAPFLAVIFGYFWATDMEKVRSLFRLYVVIGIVVAITIMMSFQGVRWTIFNEVGAGLKIYDMGTILESHSGIMRTGEIAAWHVATAACLLLILFFTALKRGSNTIVAICVVALMIAVFLTGRRKMFMFFSLFVLFYVFGIAYFRRGVALGYVFTGLVIALAGWLAVEIVFPGGYGESINNYIARGTTVYSDASGRFMEIGINPIYWAYNRVGLLGGGLGIGSQGAGYFGAANVAGGSSEGGLGKIMVELGLPGLIILAWLGLSGFRYVIRILKLAAAQSSEPRWLGFALGVVVLLFANFLTFSVATQLYGDIFILIMLGTFAGILLAIPRMIVNSTELEGLRNLSVQR</sequence>
<name>A0A918RU15_9GAMM</name>
<keyword evidence="3" id="KW-1185">Reference proteome</keyword>
<feature type="transmembrane region" description="Helical" evidence="1">
    <location>
        <begin position="86"/>
        <end position="103"/>
    </location>
</feature>
<dbReference type="RefSeq" id="WP_189399971.1">
    <property type="nucleotide sequence ID" value="NZ_BMXA01000002.1"/>
</dbReference>
<reference evidence="2" key="2">
    <citation type="submission" date="2020-09" db="EMBL/GenBank/DDBJ databases">
        <authorList>
            <person name="Sun Q."/>
            <person name="Kim S."/>
        </authorList>
    </citation>
    <scope>NUCLEOTIDE SEQUENCE</scope>
    <source>
        <strain evidence="2">KCTC 12711</strain>
    </source>
</reference>
<feature type="transmembrane region" description="Helical" evidence="1">
    <location>
        <begin position="144"/>
        <end position="163"/>
    </location>
</feature>
<organism evidence="2 3">
    <name type="scientific">Arenicella chitinivorans</name>
    <dbReference type="NCBI Taxonomy" id="1329800"/>
    <lineage>
        <taxon>Bacteria</taxon>
        <taxon>Pseudomonadati</taxon>
        <taxon>Pseudomonadota</taxon>
        <taxon>Gammaproteobacteria</taxon>
        <taxon>Arenicellales</taxon>
        <taxon>Arenicellaceae</taxon>
        <taxon>Arenicella</taxon>
    </lineage>
</organism>
<feature type="transmembrane region" description="Helical" evidence="1">
    <location>
        <begin position="244"/>
        <end position="261"/>
    </location>
</feature>
<keyword evidence="1" id="KW-1133">Transmembrane helix</keyword>
<protein>
    <recommendedName>
        <fullName evidence="4">O-antigen ligase domain-containing protein</fullName>
    </recommendedName>
</protein>
<proteinExistence type="predicted"/>
<dbReference type="AlphaFoldDB" id="A0A918RU15"/>
<accession>A0A918RU15</accession>
<feature type="transmembrane region" description="Helical" evidence="1">
    <location>
        <begin position="222"/>
        <end position="238"/>
    </location>
</feature>
<dbReference type="EMBL" id="BMXA01000002">
    <property type="protein sequence ID" value="GHA08432.1"/>
    <property type="molecule type" value="Genomic_DNA"/>
</dbReference>
<reference evidence="2" key="1">
    <citation type="journal article" date="2014" name="Int. J. Syst. Evol. Microbiol.">
        <title>Complete genome sequence of Corynebacterium casei LMG S-19264T (=DSM 44701T), isolated from a smear-ripened cheese.</title>
        <authorList>
            <consortium name="US DOE Joint Genome Institute (JGI-PGF)"/>
            <person name="Walter F."/>
            <person name="Albersmeier A."/>
            <person name="Kalinowski J."/>
            <person name="Ruckert C."/>
        </authorList>
    </citation>
    <scope>NUCLEOTIDE SEQUENCE</scope>
    <source>
        <strain evidence="2">KCTC 12711</strain>
    </source>
</reference>
<gene>
    <name evidence="2" type="ORF">GCM10008090_17860</name>
</gene>
<feature type="transmembrane region" description="Helical" evidence="1">
    <location>
        <begin position="268"/>
        <end position="288"/>
    </location>
</feature>
<evidence type="ECO:0008006" key="4">
    <source>
        <dbReference type="Google" id="ProtNLM"/>
    </source>
</evidence>
<feature type="transmembrane region" description="Helical" evidence="1">
    <location>
        <begin position="430"/>
        <end position="451"/>
    </location>
</feature>
<feature type="transmembrane region" description="Helical" evidence="1">
    <location>
        <begin position="45"/>
        <end position="65"/>
    </location>
</feature>
<feature type="transmembrane region" description="Helical" evidence="1">
    <location>
        <begin position="402"/>
        <end position="424"/>
    </location>
</feature>
<evidence type="ECO:0000256" key="1">
    <source>
        <dbReference type="SAM" id="Phobius"/>
    </source>
</evidence>
<keyword evidence="1" id="KW-0812">Transmembrane</keyword>
<evidence type="ECO:0000313" key="2">
    <source>
        <dbReference type="EMBL" id="GHA08432.1"/>
    </source>
</evidence>
<feature type="transmembrane region" description="Helical" evidence="1">
    <location>
        <begin position="196"/>
        <end position="215"/>
    </location>
</feature>
<dbReference type="Proteomes" id="UP000614811">
    <property type="component" value="Unassembled WGS sequence"/>
</dbReference>
<feature type="transmembrane region" description="Helical" evidence="1">
    <location>
        <begin position="109"/>
        <end position="132"/>
    </location>
</feature>
<evidence type="ECO:0000313" key="3">
    <source>
        <dbReference type="Proteomes" id="UP000614811"/>
    </source>
</evidence>
<comment type="caution">
    <text evidence="2">The sequence shown here is derived from an EMBL/GenBank/DDBJ whole genome shotgun (WGS) entry which is preliminary data.</text>
</comment>